<proteinExistence type="predicted"/>
<keyword evidence="1" id="KW-0472">Membrane</keyword>
<evidence type="ECO:0000313" key="3">
    <source>
        <dbReference type="Proteomes" id="UP000613512"/>
    </source>
</evidence>
<dbReference type="Proteomes" id="UP000613512">
    <property type="component" value="Unassembled WGS sequence"/>
</dbReference>
<protein>
    <submittedName>
        <fullName evidence="2">Uncharacterized protein</fullName>
    </submittedName>
</protein>
<reference evidence="2" key="2">
    <citation type="submission" date="2020-09" db="EMBL/GenBank/DDBJ databases">
        <authorList>
            <person name="Sun Q."/>
            <person name="Zhou Y."/>
        </authorList>
    </citation>
    <scope>NUCLEOTIDE SEQUENCE</scope>
    <source>
        <strain evidence="2">CGMCC 1.12408</strain>
    </source>
</reference>
<dbReference type="EMBL" id="BMEY01000012">
    <property type="protein sequence ID" value="GGA80234.1"/>
    <property type="molecule type" value="Genomic_DNA"/>
</dbReference>
<keyword evidence="1" id="KW-1133">Transmembrane helix</keyword>
<evidence type="ECO:0000256" key="1">
    <source>
        <dbReference type="SAM" id="Phobius"/>
    </source>
</evidence>
<dbReference type="AlphaFoldDB" id="A0A916WAB3"/>
<reference evidence="2" key="1">
    <citation type="journal article" date="2014" name="Int. J. Syst. Evol. Microbiol.">
        <title>Complete genome sequence of Corynebacterium casei LMG S-19264T (=DSM 44701T), isolated from a smear-ripened cheese.</title>
        <authorList>
            <consortium name="US DOE Joint Genome Institute (JGI-PGF)"/>
            <person name="Walter F."/>
            <person name="Albersmeier A."/>
            <person name="Kalinowski J."/>
            <person name="Ruckert C."/>
        </authorList>
    </citation>
    <scope>NUCLEOTIDE SEQUENCE</scope>
    <source>
        <strain evidence="2">CGMCC 1.12408</strain>
    </source>
</reference>
<comment type="caution">
    <text evidence="2">The sequence shown here is derived from an EMBL/GenBank/DDBJ whole genome shotgun (WGS) entry which is preliminary data.</text>
</comment>
<accession>A0A916WAB3</accession>
<gene>
    <name evidence="2" type="ORF">GCM10008025_24550</name>
</gene>
<keyword evidence="1" id="KW-0812">Transmembrane</keyword>
<keyword evidence="3" id="KW-1185">Reference proteome</keyword>
<feature type="transmembrane region" description="Helical" evidence="1">
    <location>
        <begin position="28"/>
        <end position="46"/>
    </location>
</feature>
<sequence length="48" mass="5395">MFIRTRPYTFTTFSPLDMELIQSNKVKLAIIYVITSVILAAISAVIGF</sequence>
<evidence type="ECO:0000313" key="2">
    <source>
        <dbReference type="EMBL" id="GGA80234.1"/>
    </source>
</evidence>
<organism evidence="2 3">
    <name type="scientific">Ornithinibacillus halotolerans</name>
    <dbReference type="NCBI Taxonomy" id="1274357"/>
    <lineage>
        <taxon>Bacteria</taxon>
        <taxon>Bacillati</taxon>
        <taxon>Bacillota</taxon>
        <taxon>Bacilli</taxon>
        <taxon>Bacillales</taxon>
        <taxon>Bacillaceae</taxon>
        <taxon>Ornithinibacillus</taxon>
    </lineage>
</organism>
<name>A0A916WAB3_9BACI</name>